<keyword evidence="3" id="KW-1185">Reference proteome</keyword>
<gene>
    <name evidence="2" type="ORF">EPA93_10550</name>
</gene>
<proteinExistence type="predicted"/>
<dbReference type="OrthoDB" id="9803760at2"/>
<feature type="domain" description="HTH cro/C1-type" evidence="1">
    <location>
        <begin position="24"/>
        <end position="79"/>
    </location>
</feature>
<evidence type="ECO:0000313" key="2">
    <source>
        <dbReference type="EMBL" id="QBD76425.1"/>
    </source>
</evidence>
<dbReference type="InterPro" id="IPR010982">
    <property type="entry name" value="Lambda_DNA-bd_dom_sf"/>
</dbReference>
<dbReference type="GO" id="GO:0003677">
    <property type="term" value="F:DNA binding"/>
    <property type="evidence" value="ECO:0007669"/>
    <property type="project" value="InterPro"/>
</dbReference>
<dbReference type="EMBL" id="CP035758">
    <property type="protein sequence ID" value="QBD76425.1"/>
    <property type="molecule type" value="Genomic_DNA"/>
</dbReference>
<accession>A0A4P6JMF9</accession>
<reference evidence="2 3" key="1">
    <citation type="submission" date="2019-01" db="EMBL/GenBank/DDBJ databases">
        <title>Ktedonosporobacter rubrisoli SCAWS-G2.</title>
        <authorList>
            <person name="Huang Y."/>
            <person name="Yan B."/>
        </authorList>
    </citation>
    <scope>NUCLEOTIDE SEQUENCE [LARGE SCALE GENOMIC DNA]</scope>
    <source>
        <strain evidence="2 3">SCAWS-G2</strain>
    </source>
</reference>
<dbReference type="Gene3D" id="1.10.260.40">
    <property type="entry name" value="lambda repressor-like DNA-binding domains"/>
    <property type="match status" value="1"/>
</dbReference>
<dbReference type="PROSITE" id="PS50943">
    <property type="entry name" value="HTH_CROC1"/>
    <property type="match status" value="1"/>
</dbReference>
<dbReference type="SMART" id="SM00530">
    <property type="entry name" value="HTH_XRE"/>
    <property type="match status" value="1"/>
</dbReference>
<protein>
    <submittedName>
        <fullName evidence="2">XRE family transcriptional regulator</fullName>
    </submittedName>
</protein>
<organism evidence="2 3">
    <name type="scientific">Ktedonosporobacter rubrisoli</name>
    <dbReference type="NCBI Taxonomy" id="2509675"/>
    <lineage>
        <taxon>Bacteria</taxon>
        <taxon>Bacillati</taxon>
        <taxon>Chloroflexota</taxon>
        <taxon>Ktedonobacteria</taxon>
        <taxon>Ktedonobacterales</taxon>
        <taxon>Ktedonosporobacteraceae</taxon>
        <taxon>Ktedonosporobacter</taxon>
    </lineage>
</organism>
<dbReference type="InterPro" id="IPR001387">
    <property type="entry name" value="Cro/C1-type_HTH"/>
</dbReference>
<dbReference type="Proteomes" id="UP000290365">
    <property type="component" value="Chromosome"/>
</dbReference>
<name>A0A4P6JMF9_KTERU</name>
<dbReference type="KEGG" id="kbs:EPA93_10550"/>
<dbReference type="SUPFAM" id="SSF47413">
    <property type="entry name" value="lambda repressor-like DNA-binding domains"/>
    <property type="match status" value="1"/>
</dbReference>
<evidence type="ECO:0000313" key="3">
    <source>
        <dbReference type="Proteomes" id="UP000290365"/>
    </source>
</evidence>
<evidence type="ECO:0000259" key="1">
    <source>
        <dbReference type="PROSITE" id="PS50943"/>
    </source>
</evidence>
<dbReference type="CDD" id="cd00093">
    <property type="entry name" value="HTH_XRE"/>
    <property type="match status" value="1"/>
</dbReference>
<dbReference type="Pfam" id="PF13443">
    <property type="entry name" value="HTH_26"/>
    <property type="match status" value="1"/>
</dbReference>
<sequence length="96" mass="11110">MNMRDRCNVLFIRSKDGYMIRLKIKEIAEEKGFNQSSLAREAKIGFTTVKRIFRDPYREVSFNVLEKIAQALHVSIHDLIEEVPLGTEIQEPSGNE</sequence>
<dbReference type="AlphaFoldDB" id="A0A4P6JMF9"/>